<dbReference type="Proteomes" id="UP000298656">
    <property type="component" value="Chromosome 3"/>
</dbReference>
<feature type="transmembrane region" description="Helical" evidence="1">
    <location>
        <begin position="41"/>
        <end position="59"/>
    </location>
</feature>
<dbReference type="AlphaFoldDB" id="A0A4P8J7J1"/>
<keyword evidence="1" id="KW-1133">Transmembrane helix</keyword>
<evidence type="ECO:0000256" key="1">
    <source>
        <dbReference type="SAM" id="Phobius"/>
    </source>
</evidence>
<keyword evidence="1" id="KW-0812">Transmembrane</keyword>
<protein>
    <submittedName>
        <fullName evidence="2">Mating pair formation protein</fullName>
    </submittedName>
</protein>
<proteinExistence type="predicted"/>
<sequence>MRDVHEIAKGMVQPWMICGCLAELFLGSIALPAIAFMFLKWWPVVFAIPLLIVASYLATAKDMYRVSVLFHSAARAISARSIRNWGGARTYVPR</sequence>
<reference evidence="2 3" key="1">
    <citation type="submission" date="2019-05" db="EMBL/GenBank/DDBJ databases">
        <title>Burkholderia sp. DHOD12, isolated from subtropical forest soil.</title>
        <authorList>
            <person name="Gao Z.-H."/>
            <person name="Qiu L.-H."/>
        </authorList>
    </citation>
    <scope>NUCLEOTIDE SEQUENCE [LARGE SCALE GENOMIC DNA]</scope>
    <source>
        <strain evidence="2 3">DHOD12</strain>
    </source>
</reference>
<dbReference type="PROSITE" id="PS51257">
    <property type="entry name" value="PROKAR_LIPOPROTEIN"/>
    <property type="match status" value="1"/>
</dbReference>
<feature type="transmembrane region" description="Helical" evidence="1">
    <location>
        <begin position="12"/>
        <end position="35"/>
    </location>
</feature>
<dbReference type="EMBL" id="CP040079">
    <property type="protein sequence ID" value="QCP55119.1"/>
    <property type="molecule type" value="Genomic_DNA"/>
</dbReference>
<dbReference type="RefSeq" id="WP_137337876.1">
    <property type="nucleotide sequence ID" value="NZ_CP040079.1"/>
</dbReference>
<name>A0A4P8J7J1_9BURK</name>
<evidence type="ECO:0000313" key="3">
    <source>
        <dbReference type="Proteomes" id="UP000298656"/>
    </source>
</evidence>
<dbReference type="KEGG" id="tvl:FAZ95_39000"/>
<keyword evidence="3" id="KW-1185">Reference proteome</keyword>
<evidence type="ECO:0000313" key="2">
    <source>
        <dbReference type="EMBL" id="QCP55119.1"/>
    </source>
</evidence>
<accession>A0A4P8J7J1</accession>
<dbReference type="OrthoDB" id="9006582at2"/>
<keyword evidence="1" id="KW-0472">Membrane</keyword>
<gene>
    <name evidence="2" type="ORF">FAZ95_39000</name>
</gene>
<organism evidence="2 3">
    <name type="scientific">Trinickia violacea</name>
    <dbReference type="NCBI Taxonomy" id="2571746"/>
    <lineage>
        <taxon>Bacteria</taxon>
        <taxon>Pseudomonadati</taxon>
        <taxon>Pseudomonadota</taxon>
        <taxon>Betaproteobacteria</taxon>
        <taxon>Burkholderiales</taxon>
        <taxon>Burkholderiaceae</taxon>
        <taxon>Trinickia</taxon>
    </lineage>
</organism>